<dbReference type="OrthoDB" id="10252281at2759"/>
<dbReference type="Pfam" id="PF00733">
    <property type="entry name" value="Asn_synthase"/>
    <property type="match status" value="1"/>
</dbReference>
<sequence>MCGICFCIKGISIESHQCNFNIFERYAQNPYVEQNEELKNKYLNTKFDFIENIRKNLLFVNDFSIQDIQKSIGPRGPNAFSYRQFQLNSNQSELQCSTNLTNISKNIFDTLKPAVDDEKKDSVLASKEEVEIVNQEITDQSIEESKENCFKEMTFCNSLLHLRGDSDHLNIQPFVNKGKQSVFIYNGELFVETLDNTIKDDFNPFTNDTEQIYSKLNNLCDQELKNLSKKLDQNATSKDQNCINDQEETLEKKITSVLSNLQGDYAFVYYNHELKKLFVAKDPFGKRSLLLGFSKNGFVFSSCSINVDEGKLVQEDDGDDGEEGTTATAETIAEEIVDKKIEDSSTSSEAKLQKDIRYNMKDPEQRLLFLEKKYLHDYFVAKEKEWIEVPQNTLIVIDMNDSNKFIWDSYLINDKLYNIKYNWNSQTAPIMVAPQETIKIVLNALKQSVQDHIQNIIEFKNYFKQPNEIPSQKLYEKDESDQPILYQTTQFNYDAQQTNSKVSVLFSGGLDSTLLTLFLDQLLPINESIDLFNLSFKSDASDRLTALNALEELQIINPNRKYNLILIDKTVEDLSLNEKPLLKLIYPRITHMDFNIALVLHLATKGQGYLHTDTLEKKNITSGAKVVLSGLGADEIFGGYSRYRVAFQRNGYKDLVQEMKFDLQRLWIRNLGRDDRAISQNGREVRFPFLNQNLIQEVCEKTDFSYFTNFNLPRGSGDKILLRQVAKSLGLIATSGFRKKAIQFGTGIAKQSNIRTFGSNRKAKGSFKYGIKDKK</sequence>
<evidence type="ECO:0000313" key="6">
    <source>
        <dbReference type="Proteomes" id="UP000009168"/>
    </source>
</evidence>
<reference evidence="6" key="1">
    <citation type="journal article" date="2006" name="PLoS Biol.">
        <title>Macronuclear genome sequence of the ciliate Tetrahymena thermophila, a model eukaryote.</title>
        <authorList>
            <person name="Eisen J.A."/>
            <person name="Coyne R.S."/>
            <person name="Wu M."/>
            <person name="Wu D."/>
            <person name="Thiagarajan M."/>
            <person name="Wortman J.R."/>
            <person name="Badger J.H."/>
            <person name="Ren Q."/>
            <person name="Amedeo P."/>
            <person name="Jones K.M."/>
            <person name="Tallon L.J."/>
            <person name="Delcher A.L."/>
            <person name="Salzberg S.L."/>
            <person name="Silva J.C."/>
            <person name="Haas B.J."/>
            <person name="Majoros W.H."/>
            <person name="Farzad M."/>
            <person name="Carlton J.M."/>
            <person name="Smith R.K. Jr."/>
            <person name="Garg J."/>
            <person name="Pearlman R.E."/>
            <person name="Karrer K.M."/>
            <person name="Sun L."/>
            <person name="Manning G."/>
            <person name="Elde N.C."/>
            <person name="Turkewitz A.P."/>
            <person name="Asai D.J."/>
            <person name="Wilkes D.E."/>
            <person name="Wang Y."/>
            <person name="Cai H."/>
            <person name="Collins K."/>
            <person name="Stewart B.A."/>
            <person name="Lee S.R."/>
            <person name="Wilamowska K."/>
            <person name="Weinberg Z."/>
            <person name="Ruzzo W.L."/>
            <person name="Wloga D."/>
            <person name="Gaertig J."/>
            <person name="Frankel J."/>
            <person name="Tsao C.-C."/>
            <person name="Gorovsky M.A."/>
            <person name="Keeling P.J."/>
            <person name="Waller R.F."/>
            <person name="Patron N.J."/>
            <person name="Cherry J.M."/>
            <person name="Stover N.A."/>
            <person name="Krieger C.J."/>
            <person name="del Toro C."/>
            <person name="Ryder H.F."/>
            <person name="Williamson S.C."/>
            <person name="Barbeau R.A."/>
            <person name="Hamilton E.P."/>
            <person name="Orias E."/>
        </authorList>
    </citation>
    <scope>NUCLEOTIDE SEQUENCE [LARGE SCALE GENOMIC DNA]</scope>
    <source>
        <strain evidence="6">SB210</strain>
    </source>
</reference>
<evidence type="ECO:0000256" key="3">
    <source>
        <dbReference type="ARBA" id="ARBA00022962"/>
    </source>
</evidence>
<gene>
    <name evidence="5" type="ORF">TTHERM_00522380</name>
</gene>
<keyword evidence="1" id="KW-0028">Amino-acid biosynthesis</keyword>
<dbReference type="SUPFAM" id="SSF56235">
    <property type="entry name" value="N-terminal nucleophile aminohydrolases (Ntn hydrolases)"/>
    <property type="match status" value="1"/>
</dbReference>
<dbReference type="InterPro" id="IPR014729">
    <property type="entry name" value="Rossmann-like_a/b/a_fold"/>
</dbReference>
<dbReference type="Proteomes" id="UP000009168">
    <property type="component" value="Unassembled WGS sequence"/>
</dbReference>
<evidence type="ECO:0000256" key="2">
    <source>
        <dbReference type="ARBA" id="ARBA00022888"/>
    </source>
</evidence>
<dbReference type="Gene3D" id="3.60.20.10">
    <property type="entry name" value="Glutamine Phosphoribosylpyrophosphate, subunit 1, domain 1"/>
    <property type="match status" value="1"/>
</dbReference>
<evidence type="ECO:0000259" key="4">
    <source>
        <dbReference type="PROSITE" id="PS51278"/>
    </source>
</evidence>
<name>I7ME35_TETTS</name>
<dbReference type="eggNOG" id="KOG0573">
    <property type="taxonomic scope" value="Eukaryota"/>
</dbReference>
<dbReference type="InterPro" id="IPR017932">
    <property type="entry name" value="GATase_2_dom"/>
</dbReference>
<feature type="domain" description="Glutamine amidotransferase type-2" evidence="4">
    <location>
        <begin position="1"/>
        <end position="332"/>
    </location>
</feature>
<dbReference type="InterPro" id="IPR001962">
    <property type="entry name" value="Asn_synthase"/>
</dbReference>
<dbReference type="InterPro" id="IPR051857">
    <property type="entry name" value="Asn_synthetase_domain"/>
</dbReference>
<dbReference type="Pfam" id="PF13537">
    <property type="entry name" value="GATase_7"/>
    <property type="match status" value="1"/>
</dbReference>
<dbReference type="PANTHER" id="PTHR45937:SF1">
    <property type="entry name" value="ASPARAGINE SYNTHETASE DOMAIN-CONTAINING PROTEIN 1"/>
    <property type="match status" value="1"/>
</dbReference>
<organism evidence="5 6">
    <name type="scientific">Tetrahymena thermophila (strain SB210)</name>
    <dbReference type="NCBI Taxonomy" id="312017"/>
    <lineage>
        <taxon>Eukaryota</taxon>
        <taxon>Sar</taxon>
        <taxon>Alveolata</taxon>
        <taxon>Ciliophora</taxon>
        <taxon>Intramacronucleata</taxon>
        <taxon>Oligohymenophorea</taxon>
        <taxon>Hymenostomatida</taxon>
        <taxon>Tetrahymenina</taxon>
        <taxon>Tetrahymenidae</taxon>
        <taxon>Tetrahymena</taxon>
    </lineage>
</organism>
<dbReference type="RefSeq" id="XP_001014416.2">
    <property type="nucleotide sequence ID" value="XM_001014416.2"/>
</dbReference>
<dbReference type="GO" id="GO:0004066">
    <property type="term" value="F:asparagine synthase (glutamine-hydrolyzing) activity"/>
    <property type="evidence" value="ECO:0007669"/>
    <property type="project" value="InterPro"/>
</dbReference>
<dbReference type="InterPro" id="IPR029055">
    <property type="entry name" value="Ntn_hydrolases_N"/>
</dbReference>
<dbReference type="KEGG" id="tet:TTHERM_00522380"/>
<dbReference type="PANTHER" id="PTHR45937">
    <property type="entry name" value="ASPARAGINE SYNTHETASE DOMAIN-CONTAINING PROTEIN 1"/>
    <property type="match status" value="1"/>
</dbReference>
<proteinExistence type="predicted"/>
<evidence type="ECO:0000256" key="1">
    <source>
        <dbReference type="ARBA" id="ARBA00022605"/>
    </source>
</evidence>
<keyword evidence="6" id="KW-1185">Reference proteome</keyword>
<dbReference type="InParanoid" id="I7ME35"/>
<dbReference type="Gene3D" id="3.40.50.620">
    <property type="entry name" value="HUPs"/>
    <property type="match status" value="1"/>
</dbReference>
<dbReference type="STRING" id="312017.I7ME35"/>
<dbReference type="GeneID" id="7834014"/>
<keyword evidence="2" id="KW-0061">Asparagine biosynthesis</keyword>
<dbReference type="PROSITE" id="PS51278">
    <property type="entry name" value="GATASE_TYPE_2"/>
    <property type="match status" value="1"/>
</dbReference>
<protein>
    <submittedName>
        <fullName evidence="5">Asparagine synthase</fullName>
    </submittedName>
</protein>
<dbReference type="EMBL" id="GG662717">
    <property type="protein sequence ID" value="EAR94171.2"/>
    <property type="molecule type" value="Genomic_DNA"/>
</dbReference>
<keyword evidence="3" id="KW-0315">Glutamine amidotransferase</keyword>
<dbReference type="CDD" id="cd01991">
    <property type="entry name" value="Asn_synthase_B_C"/>
    <property type="match status" value="1"/>
</dbReference>
<dbReference type="GO" id="GO:0006529">
    <property type="term" value="P:asparagine biosynthetic process"/>
    <property type="evidence" value="ECO:0007669"/>
    <property type="project" value="UniProtKB-KW"/>
</dbReference>
<accession>I7ME35</accession>
<dbReference type="AlphaFoldDB" id="I7ME35"/>
<evidence type="ECO:0000313" key="5">
    <source>
        <dbReference type="EMBL" id="EAR94171.2"/>
    </source>
</evidence>
<dbReference type="SUPFAM" id="SSF52402">
    <property type="entry name" value="Adenine nucleotide alpha hydrolases-like"/>
    <property type="match status" value="1"/>
</dbReference>